<evidence type="ECO:0000259" key="9">
    <source>
        <dbReference type="Pfam" id="PF03828"/>
    </source>
</evidence>
<dbReference type="Gene3D" id="3.30.460.10">
    <property type="entry name" value="Beta Polymerase, domain 2"/>
    <property type="match status" value="1"/>
</dbReference>
<feature type="compositionally biased region" description="Polar residues" evidence="8">
    <location>
        <begin position="1019"/>
        <end position="1029"/>
    </location>
</feature>
<evidence type="ECO:0000313" key="12">
    <source>
        <dbReference type="Proteomes" id="UP000016922"/>
    </source>
</evidence>
<feature type="compositionally biased region" description="Low complexity" evidence="8">
    <location>
        <begin position="763"/>
        <end position="778"/>
    </location>
</feature>
<dbReference type="Pfam" id="PF03828">
    <property type="entry name" value="PAP_assoc"/>
    <property type="match status" value="1"/>
</dbReference>
<comment type="cofactor">
    <cofactor evidence="1">
        <name>Mn(2+)</name>
        <dbReference type="ChEBI" id="CHEBI:29035"/>
    </cofactor>
</comment>
<dbReference type="Gene3D" id="1.10.1410.10">
    <property type="match status" value="1"/>
</dbReference>
<feature type="region of interest" description="Disordered" evidence="8">
    <location>
        <begin position="586"/>
        <end position="654"/>
    </location>
</feature>
<feature type="region of interest" description="Disordered" evidence="8">
    <location>
        <begin position="763"/>
        <end position="782"/>
    </location>
</feature>
<dbReference type="CDD" id="cd05402">
    <property type="entry name" value="NT_PAP_TUTase"/>
    <property type="match status" value="1"/>
</dbReference>
<feature type="region of interest" description="Disordered" evidence="8">
    <location>
        <begin position="1019"/>
        <end position="1057"/>
    </location>
</feature>
<feature type="region of interest" description="Disordered" evidence="8">
    <location>
        <begin position="706"/>
        <end position="747"/>
    </location>
</feature>
<feature type="compositionally biased region" description="Low complexity" evidence="8">
    <location>
        <begin position="712"/>
        <end position="722"/>
    </location>
</feature>
<feature type="compositionally biased region" description="Polar residues" evidence="8">
    <location>
        <begin position="792"/>
        <end position="801"/>
    </location>
</feature>
<feature type="region of interest" description="Disordered" evidence="8">
    <location>
        <begin position="1088"/>
        <end position="1252"/>
    </location>
</feature>
<dbReference type="STRING" id="1116229.S3CK69"/>
<evidence type="ECO:0000256" key="4">
    <source>
        <dbReference type="ARBA" id="ARBA00012388"/>
    </source>
</evidence>
<dbReference type="HOGENOM" id="CLU_002806_0_0_1"/>
<keyword evidence="5" id="KW-0808">Transferase</keyword>
<dbReference type="SUPFAM" id="SSF81301">
    <property type="entry name" value="Nucleotidyltransferase"/>
    <property type="match status" value="1"/>
</dbReference>
<protein>
    <recommendedName>
        <fullName evidence="4">polynucleotide adenylyltransferase</fullName>
        <ecNumber evidence="4">2.7.7.19</ecNumber>
    </recommendedName>
</protein>
<feature type="compositionally biased region" description="Basic and acidic residues" evidence="8">
    <location>
        <begin position="1121"/>
        <end position="1132"/>
    </location>
</feature>
<dbReference type="GO" id="GO:0031123">
    <property type="term" value="P:RNA 3'-end processing"/>
    <property type="evidence" value="ECO:0007669"/>
    <property type="project" value="TreeGrafter"/>
</dbReference>
<comment type="cofactor">
    <cofactor evidence="2">
        <name>Mg(2+)</name>
        <dbReference type="ChEBI" id="CHEBI:18420"/>
    </cofactor>
</comment>
<name>S3CK69_GLAL2</name>
<dbReference type="InterPro" id="IPR002058">
    <property type="entry name" value="PAP_assoc"/>
</dbReference>
<feature type="compositionally biased region" description="Basic and acidic residues" evidence="8">
    <location>
        <begin position="1040"/>
        <end position="1049"/>
    </location>
</feature>
<evidence type="ECO:0000259" key="10">
    <source>
        <dbReference type="Pfam" id="PF22600"/>
    </source>
</evidence>
<evidence type="ECO:0000256" key="5">
    <source>
        <dbReference type="ARBA" id="ARBA00022679"/>
    </source>
</evidence>
<feature type="compositionally biased region" description="Polar residues" evidence="8">
    <location>
        <begin position="1090"/>
        <end position="1101"/>
    </location>
</feature>
<proteinExistence type="inferred from homology"/>
<sequence length="1252" mass="137130">MEGLPSSVISQYQYQWSRLVRRNTLTDPNTLPPSSRATSLQHLPQPDIIPILLPQQPSFHQAQLAHYNRLISSGRATQLQSSPLPPLLSAQHIQAVPGQRSGSSGGSTARTSKNTARVGHGNKESRKSSKGERALIAEKEKIATMPGKRLDMSSQLPHRPHIQHTNTNISQQSNSVPSTPHQHPRDFSFESREPSPTAPHGHSPRSAYSESNIVLPSVRRVPQGGCQYETAQAHTKRRMPYSIGSERLENQDTATIKSKLSEDEERILSTDMRELYDRLLPTQQSEARRKELIVKLERLFNEEWPGHVIKVHVFGSSGNLLCTDESDVDICITTDAKEMEGVCLIADLLARNGMQKVICVSTAKVPIVKIWDPELRLSCDMNVNNPLALENTRMIKTYVQIDPRVRPLAMIVKHWTKRRIVNDAAFGGTLSSYTWICMIIYFLQNRTPPVLPALHQRPHMKLPAKDGSESSFADDLNALQGYGKGNKESIGELLFHFFRFYGHEFDYDKHVVSVRNGKQISKIEKKWHLANNNTLCVEEPFNVGRNLGNTADDTSFRGLHLEIRRAFDLVSQGKLEECCEQFEFPKEEERVWERPPPKPRPVLRSTSQSNRGGRSGNRGGGRHNNAHPRNSGNSNRRASSAGFDKAPYAPATLGPNMTPQDIWMQQQAQAQLHNDLYATYSVLQAQENSLRLQLYNQSQGYMQARQNHPYAQSQSGQSSNGSTKQPSSDRNRTSSFDQPPLTAPIRPDMYYYPISGYSGSPMFGYQTPSTNPSSPSLSAAVPELRRSIHRSSVTNGGQNAQSSSSLRSHSQPAARSATAHMAMQGAPIPPQGLGIYQQSRPANGLPIPNFIADENAEATVDMSTTALPSTTPPDYHAPKEYVGYYVNNSRQMQPLRRESALSIPAFGDLGHSGRRRLSTDQLPQSILDRLKRPSRSPSPLGHDRSYSTGAPSAPFPGAQAVHGISSSNLRALNTQAPIVVNGSNVPTSVSIPNWQASINGGGLSDDRASDVAVGSLDSVSQASGTTAESSLELPGQLTPRDVRAEERTEPPMVVNGSTTQILPSLPVVNGSPSFVGVVATPPNGIIVSDPFTTPTQRLSPTSRERMRLSRQNGGMSPLDIGGRHDTLREDLPHLSPVYETRTPSPAASRKLEQTAIPKGGRVPPKNTDDVETSGKQIPKSGLANGHSGKQAIAAQKSNSHTRASKSEGGSSGTWQKIPKGKKKGGAAEMKTAINGQPQSEKLPSNESERKGG</sequence>
<feature type="compositionally biased region" description="Basic and acidic residues" evidence="8">
    <location>
        <begin position="586"/>
        <end position="596"/>
    </location>
</feature>
<feature type="region of interest" description="Disordered" evidence="8">
    <location>
        <begin position="792"/>
        <end position="840"/>
    </location>
</feature>
<feature type="compositionally biased region" description="Basic and acidic residues" evidence="8">
    <location>
        <begin position="183"/>
        <end position="193"/>
    </location>
</feature>
<feature type="compositionally biased region" description="Polar residues" evidence="8">
    <location>
        <begin position="1233"/>
        <end position="1245"/>
    </location>
</feature>
<dbReference type="GeneID" id="19461872"/>
<feature type="compositionally biased region" description="Polar residues" evidence="8">
    <location>
        <begin position="163"/>
        <end position="181"/>
    </location>
</feature>
<dbReference type="InterPro" id="IPR043519">
    <property type="entry name" value="NT_sf"/>
</dbReference>
<feature type="region of interest" description="Disordered" evidence="8">
    <location>
        <begin position="907"/>
        <end position="961"/>
    </location>
</feature>
<evidence type="ECO:0000256" key="8">
    <source>
        <dbReference type="SAM" id="MobiDB-lite"/>
    </source>
</evidence>
<feature type="compositionally biased region" description="Low complexity" evidence="8">
    <location>
        <begin position="629"/>
        <end position="642"/>
    </location>
</feature>
<dbReference type="GO" id="GO:1990817">
    <property type="term" value="F:poly(A) RNA polymerase activity"/>
    <property type="evidence" value="ECO:0007669"/>
    <property type="project" value="UniProtKB-EC"/>
</dbReference>
<dbReference type="KEGG" id="glz:GLAREA_02816"/>
<feature type="compositionally biased region" description="Basic and acidic residues" evidence="8">
    <location>
        <begin position="121"/>
        <end position="142"/>
    </location>
</feature>
<keyword evidence="6" id="KW-0479">Metal-binding</keyword>
<dbReference type="RefSeq" id="XP_008086092.1">
    <property type="nucleotide sequence ID" value="XM_008087901.1"/>
</dbReference>
<gene>
    <name evidence="11" type="ORF">GLAREA_02816</name>
</gene>
<dbReference type="OMA" id="EACEQYV"/>
<accession>S3CK69</accession>
<evidence type="ECO:0000256" key="3">
    <source>
        <dbReference type="ARBA" id="ARBA00008593"/>
    </source>
</evidence>
<dbReference type="OrthoDB" id="2274644at2759"/>
<comment type="similarity">
    <text evidence="3">Belongs to the DNA polymerase type-B-like family.</text>
</comment>
<evidence type="ECO:0000256" key="6">
    <source>
        <dbReference type="ARBA" id="ARBA00022723"/>
    </source>
</evidence>
<dbReference type="SUPFAM" id="SSF81631">
    <property type="entry name" value="PAP/OAS1 substrate-binding domain"/>
    <property type="match status" value="1"/>
</dbReference>
<dbReference type="PANTHER" id="PTHR12271:SF113">
    <property type="entry name" value="POLY(A) RNA POLYMERASE CID11"/>
    <property type="match status" value="1"/>
</dbReference>
<dbReference type="PANTHER" id="PTHR12271">
    <property type="entry name" value="POLY A POLYMERASE CID PAP -RELATED"/>
    <property type="match status" value="1"/>
</dbReference>
<keyword evidence="12" id="KW-1185">Reference proteome</keyword>
<evidence type="ECO:0000256" key="2">
    <source>
        <dbReference type="ARBA" id="ARBA00001946"/>
    </source>
</evidence>
<dbReference type="EC" id="2.7.7.19" evidence="4"/>
<dbReference type="InterPro" id="IPR054708">
    <property type="entry name" value="MTPAP-like_central"/>
</dbReference>
<dbReference type="AlphaFoldDB" id="S3CK69"/>
<dbReference type="GO" id="GO:0046872">
    <property type="term" value="F:metal ion binding"/>
    <property type="evidence" value="ECO:0007669"/>
    <property type="project" value="UniProtKB-KW"/>
</dbReference>
<reference evidence="11 12" key="1">
    <citation type="journal article" date="2013" name="BMC Genomics">
        <title>Genomics-driven discovery of the pneumocandin biosynthetic gene cluster in the fungus Glarea lozoyensis.</title>
        <authorList>
            <person name="Chen L."/>
            <person name="Yue Q."/>
            <person name="Zhang X."/>
            <person name="Xiang M."/>
            <person name="Wang C."/>
            <person name="Li S."/>
            <person name="Che Y."/>
            <person name="Ortiz-Lopez F.J."/>
            <person name="Bills G.F."/>
            <person name="Liu X."/>
            <person name="An Z."/>
        </authorList>
    </citation>
    <scope>NUCLEOTIDE SEQUENCE [LARGE SCALE GENOMIC DNA]</scope>
    <source>
        <strain evidence="12">ATCC 20868 / MF5171</strain>
    </source>
</reference>
<dbReference type="Pfam" id="PF22600">
    <property type="entry name" value="MTPAP-like_central"/>
    <property type="match status" value="1"/>
</dbReference>
<keyword evidence="7" id="KW-0460">Magnesium</keyword>
<feature type="domain" description="PAP-associated" evidence="9">
    <location>
        <begin position="489"/>
        <end position="543"/>
    </location>
</feature>
<evidence type="ECO:0000256" key="1">
    <source>
        <dbReference type="ARBA" id="ARBA00001936"/>
    </source>
</evidence>
<feature type="domain" description="Poly(A) RNA polymerase mitochondrial-like central palm" evidence="10">
    <location>
        <begin position="268"/>
        <end position="400"/>
    </location>
</feature>
<dbReference type="GO" id="GO:0010605">
    <property type="term" value="P:negative regulation of macromolecule metabolic process"/>
    <property type="evidence" value="ECO:0007669"/>
    <property type="project" value="UniProtKB-ARBA"/>
</dbReference>
<dbReference type="eggNOG" id="KOG2277">
    <property type="taxonomic scope" value="Eukaryota"/>
</dbReference>
<feature type="region of interest" description="Disordered" evidence="8">
    <location>
        <begin position="94"/>
        <end position="208"/>
    </location>
</feature>
<dbReference type="EMBL" id="KE145370">
    <property type="protein sequence ID" value="EPE26902.1"/>
    <property type="molecule type" value="Genomic_DNA"/>
</dbReference>
<organism evidence="11 12">
    <name type="scientific">Glarea lozoyensis (strain ATCC 20868 / MF5171)</name>
    <dbReference type="NCBI Taxonomy" id="1116229"/>
    <lineage>
        <taxon>Eukaryota</taxon>
        <taxon>Fungi</taxon>
        <taxon>Dikarya</taxon>
        <taxon>Ascomycota</taxon>
        <taxon>Pezizomycotina</taxon>
        <taxon>Leotiomycetes</taxon>
        <taxon>Helotiales</taxon>
        <taxon>Helotiaceae</taxon>
        <taxon>Glarea</taxon>
    </lineage>
</organism>
<dbReference type="Proteomes" id="UP000016922">
    <property type="component" value="Unassembled WGS sequence"/>
</dbReference>
<evidence type="ECO:0000256" key="7">
    <source>
        <dbReference type="ARBA" id="ARBA00022842"/>
    </source>
</evidence>
<evidence type="ECO:0000313" key="11">
    <source>
        <dbReference type="EMBL" id="EPE26902.1"/>
    </source>
</evidence>